<dbReference type="InterPro" id="IPR030934">
    <property type="entry name" value="Intein_C"/>
</dbReference>
<dbReference type="Pfam" id="PF03161">
    <property type="entry name" value="LAGLIDADG_2"/>
    <property type="match status" value="1"/>
</dbReference>
<keyword evidence="1" id="KW-0068">Autocatalytic cleavage</keyword>
<dbReference type="SMART" id="SM00487">
    <property type="entry name" value="DEXDc"/>
    <property type="match status" value="1"/>
</dbReference>
<dbReference type="InterPro" id="IPR006935">
    <property type="entry name" value="Helicase/UvrB_N"/>
</dbReference>
<dbReference type="EMBL" id="MN740714">
    <property type="protein sequence ID" value="QHS80567.1"/>
    <property type="molecule type" value="Genomic_DNA"/>
</dbReference>
<evidence type="ECO:0000259" key="3">
    <source>
        <dbReference type="PROSITE" id="PS51192"/>
    </source>
</evidence>
<dbReference type="InterPro" id="IPR003587">
    <property type="entry name" value="Hint_dom_N"/>
</dbReference>
<dbReference type="GO" id="GO:0005524">
    <property type="term" value="F:ATP binding"/>
    <property type="evidence" value="ECO:0007669"/>
    <property type="project" value="InterPro"/>
</dbReference>
<dbReference type="PANTHER" id="PTHR47396">
    <property type="entry name" value="TYPE I RESTRICTION ENZYME ECOKI R PROTEIN"/>
    <property type="match status" value="1"/>
</dbReference>
<dbReference type="InterPro" id="IPR004860">
    <property type="entry name" value="LAGLIDADG_dom"/>
</dbReference>
<dbReference type="AlphaFoldDB" id="A0A6C0AL46"/>
<dbReference type="InterPro" id="IPR036844">
    <property type="entry name" value="Hint_dom_sf"/>
</dbReference>
<dbReference type="SUPFAM" id="SSF51294">
    <property type="entry name" value="Hedgehog/intein (Hint) domain"/>
    <property type="match status" value="1"/>
</dbReference>
<dbReference type="GO" id="GO:0016787">
    <property type="term" value="F:hydrolase activity"/>
    <property type="evidence" value="ECO:0007669"/>
    <property type="project" value="InterPro"/>
</dbReference>
<name>A0A6C0AL46_9ZZZZ</name>
<dbReference type="SUPFAM" id="SSF52540">
    <property type="entry name" value="P-loop containing nucleoside triphosphate hydrolases"/>
    <property type="match status" value="2"/>
</dbReference>
<dbReference type="PROSITE" id="PS50818">
    <property type="entry name" value="INTEIN_C_TER"/>
    <property type="match status" value="1"/>
</dbReference>
<keyword evidence="2" id="KW-0651">Protein splicing</keyword>
<sequence length="988" mass="115957">MDENHPTPVGSYLSKRGYVIRKDSISDKELKFLKTTLVARPLQDDKYTFFNKQDNSFSIYIETKNKIYIPKMFGINRYGFPESLMSNYTGIKWDKEITFNGNLYNNQQQAVSKLVNELKSGKTGGILSLKTGQGKTISALNVLSQIRGKTLVIVNKIPLMKQWESEIKNFLPDAEIGFIQGQKNISVDNKDIIIAMLQSLARIDYPDSLFETINTVIVDECFPYDTHIITSKGNINIGQLYYMKERLENLPMVKTFNEITKRFEYKKIINVFRKQNDTLIEINCSKMKIKSTENHKYLTYNGWKEAKDLNINDYIISNYDKNTINSVCPALNDDQYQIVLGSFLGDGHISTLKNGRYRLCMTHGKDQYEYCKWKANMFNINNIRYIKKNGYSNKEAYQFSTRTFYLFNDLPKKKTYVPQWILNDLDERGLSIWFMDDGSLNKKSFSSKINTDSFDEDSQKRIILKLKSMNIDCKYVNYKKSYYHISINEKGTKILIRLISKYIHNNMLYKLLPRQYINYIQDMSIKILDENTIFCSRENIKKEFLIENQIYKIYKNYNKKNNEINYVKYLNCIKCNTLTLHSKIIIKSCEYWRCNHTFKSNLKNLPMIFGEYNWNTKFLDYGYSKITKIIKNINNFKNSKYKRNFVFDLEIEDNHNYIVKNPDSNNNTQNGFIVHNCHNLSSRVFSQVLSKLSCQYTIGLSATPKRSDGCEYVFKYHIGDIVYQSSIERLGLNPIIRTIKIDSEDYTEISTTNQITGQNQIQFTSMISELITMEKRNKLIIELIKHLVRSENRRLLILSDRRDHLKTLKTKLDNDLEITFTYGLFLGQMKYKDLERSKSSQVILATFSAFGEGVSEKDLDTLILITPKKFIGHLKNSIKNESGRLEQIVGRIFRKEHTEKNPLIIDLQDNFSVYKTQNSGRNVFYKQHFQNAIFENHNINLDNYDLDKISVNCIEKRSKRLVKKQDVNEDQNTKEMSENLKKFCIIED</sequence>
<dbReference type="NCBIfam" id="TIGR01443">
    <property type="entry name" value="intein_Cterm"/>
    <property type="match status" value="1"/>
</dbReference>
<dbReference type="InterPro" id="IPR006141">
    <property type="entry name" value="Intein_N"/>
</dbReference>
<feature type="domain" description="Helicase ATP-binding" evidence="3">
    <location>
        <begin position="116"/>
        <end position="221"/>
    </location>
</feature>
<evidence type="ECO:0000256" key="1">
    <source>
        <dbReference type="ARBA" id="ARBA00022813"/>
    </source>
</evidence>
<dbReference type="SUPFAM" id="SSF55608">
    <property type="entry name" value="Homing endonucleases"/>
    <property type="match status" value="1"/>
</dbReference>
<protein>
    <recommendedName>
        <fullName evidence="3">Helicase ATP-binding domain-containing protein</fullName>
    </recommendedName>
</protein>
<proteinExistence type="predicted"/>
<dbReference type="InterPro" id="IPR050742">
    <property type="entry name" value="Helicase_Restrict-Modif_Enz"/>
</dbReference>
<dbReference type="InterPro" id="IPR006142">
    <property type="entry name" value="INTEIN"/>
</dbReference>
<dbReference type="Gene3D" id="2.170.16.10">
    <property type="entry name" value="Hedgehog/Intein (Hint) domain"/>
    <property type="match status" value="1"/>
</dbReference>
<dbReference type="GO" id="GO:0005829">
    <property type="term" value="C:cytosol"/>
    <property type="evidence" value="ECO:0007669"/>
    <property type="project" value="TreeGrafter"/>
</dbReference>
<dbReference type="GO" id="GO:0004519">
    <property type="term" value="F:endonuclease activity"/>
    <property type="evidence" value="ECO:0007669"/>
    <property type="project" value="InterPro"/>
</dbReference>
<dbReference type="NCBIfam" id="TIGR01445">
    <property type="entry name" value="intein_Nterm"/>
    <property type="match status" value="1"/>
</dbReference>
<dbReference type="InterPro" id="IPR027417">
    <property type="entry name" value="P-loop_NTPase"/>
</dbReference>
<evidence type="ECO:0000256" key="2">
    <source>
        <dbReference type="ARBA" id="ARBA00023000"/>
    </source>
</evidence>
<dbReference type="PANTHER" id="PTHR47396:SF1">
    <property type="entry name" value="ATP-DEPENDENT HELICASE IRC3-RELATED"/>
    <property type="match status" value="1"/>
</dbReference>
<organism evidence="4">
    <name type="scientific">viral metagenome</name>
    <dbReference type="NCBI Taxonomy" id="1070528"/>
    <lineage>
        <taxon>unclassified sequences</taxon>
        <taxon>metagenomes</taxon>
        <taxon>organismal metagenomes</taxon>
    </lineage>
</organism>
<dbReference type="Gene3D" id="3.40.50.300">
    <property type="entry name" value="P-loop containing nucleotide triphosphate hydrolases"/>
    <property type="match status" value="3"/>
</dbReference>
<accession>A0A6C0AL46</accession>
<dbReference type="Pfam" id="PF04851">
    <property type="entry name" value="ResIII"/>
    <property type="match status" value="1"/>
</dbReference>
<dbReference type="PROSITE" id="PS51192">
    <property type="entry name" value="HELICASE_ATP_BIND_1"/>
    <property type="match status" value="1"/>
</dbReference>
<dbReference type="PROSITE" id="PS50817">
    <property type="entry name" value="INTEIN_N_TER"/>
    <property type="match status" value="1"/>
</dbReference>
<dbReference type="Gene3D" id="3.10.28.10">
    <property type="entry name" value="Homing endonucleases"/>
    <property type="match status" value="1"/>
</dbReference>
<dbReference type="GO" id="GO:0016539">
    <property type="term" value="P:intein-mediated protein splicing"/>
    <property type="evidence" value="ECO:0007669"/>
    <property type="project" value="InterPro"/>
</dbReference>
<dbReference type="InterPro" id="IPR014001">
    <property type="entry name" value="Helicase_ATP-bd"/>
</dbReference>
<evidence type="ECO:0000313" key="4">
    <source>
        <dbReference type="EMBL" id="QHS80567.1"/>
    </source>
</evidence>
<reference evidence="4" key="1">
    <citation type="journal article" date="2020" name="Nature">
        <title>Giant virus diversity and host interactions through global metagenomics.</title>
        <authorList>
            <person name="Schulz F."/>
            <person name="Roux S."/>
            <person name="Paez-Espino D."/>
            <person name="Jungbluth S."/>
            <person name="Walsh D.A."/>
            <person name="Denef V.J."/>
            <person name="McMahon K.D."/>
            <person name="Konstantinidis K.T."/>
            <person name="Eloe-Fadrosh E.A."/>
            <person name="Kyrpides N.C."/>
            <person name="Woyke T."/>
        </authorList>
    </citation>
    <scope>NUCLEOTIDE SEQUENCE</scope>
    <source>
        <strain evidence="4">GVMAG-S-1091796-13</strain>
    </source>
</reference>
<dbReference type="GO" id="GO:0003677">
    <property type="term" value="F:DNA binding"/>
    <property type="evidence" value="ECO:0007669"/>
    <property type="project" value="InterPro"/>
</dbReference>
<dbReference type="EMBL" id="MN740715">
    <property type="protein sequence ID" value="QHS80623.1"/>
    <property type="molecule type" value="Genomic_DNA"/>
</dbReference>
<dbReference type="InterPro" id="IPR027434">
    <property type="entry name" value="Homing_endonucl"/>
</dbReference>
<dbReference type="PRINTS" id="PR00379">
    <property type="entry name" value="INTEIN"/>
</dbReference>
<dbReference type="SMART" id="SM00306">
    <property type="entry name" value="HintN"/>
    <property type="match status" value="1"/>
</dbReference>
<dbReference type="CDD" id="cd00081">
    <property type="entry name" value="Hint"/>
    <property type="match status" value="1"/>
</dbReference>